<evidence type="ECO:0008006" key="6">
    <source>
        <dbReference type="Google" id="ProtNLM"/>
    </source>
</evidence>
<dbReference type="InterPro" id="IPR010099">
    <property type="entry name" value="SDR39U1"/>
</dbReference>
<dbReference type="Proteomes" id="UP000524237">
    <property type="component" value="Unassembled WGS sequence"/>
</dbReference>
<dbReference type="InterPro" id="IPR001509">
    <property type="entry name" value="Epimerase_deHydtase"/>
</dbReference>
<dbReference type="InterPro" id="IPR013549">
    <property type="entry name" value="DUF1731"/>
</dbReference>
<dbReference type="Pfam" id="PF01370">
    <property type="entry name" value="Epimerase"/>
    <property type="match status" value="1"/>
</dbReference>
<dbReference type="SUPFAM" id="SSF51735">
    <property type="entry name" value="NAD(P)-binding Rossmann-fold domains"/>
    <property type="match status" value="1"/>
</dbReference>
<keyword evidence="5" id="KW-1185">Reference proteome</keyword>
<feature type="domain" description="NAD-dependent epimerase/dehydratase" evidence="2">
    <location>
        <begin position="7"/>
        <end position="218"/>
    </location>
</feature>
<comment type="caution">
    <text evidence="4">The sequence shown here is derived from an EMBL/GenBank/DDBJ whole genome shotgun (WGS) entry which is preliminary data.</text>
</comment>
<comment type="similarity">
    <text evidence="1">Belongs to the NAD(P)-dependent epimerase/dehydratase family. SDR39U1 subfamily.</text>
</comment>
<feature type="domain" description="DUF1731" evidence="3">
    <location>
        <begin position="253"/>
        <end position="299"/>
    </location>
</feature>
<sequence>MAASLSVLIAGGTGLIGRELTAELEAAGHVVHTLTRSAELAATESRTYVWNPGVTSLNLDALGTFDAIINLAGSSISQMPWTAKRRAAILHSRLAATNAVTEAIATSTRPPAILLNGSAVGFYGDRGAETLTEVSPRGAGFLPDVVVAWEAAAKAAPAGVRVVLLRTGLVLSSTGGALGPLRLLTKIGMAGPLAGGNAWWPWISLRDEVRAIIHLLTSDVWGPVNLVGPQPETSGTVMHVLAQRLKRPFWLPAPGFAITALLGQAGRELLLASQRLQPTVLLADGFTFLDLTVGSAIAQTEAASKK</sequence>
<dbReference type="EMBL" id="JACGWU010000001">
    <property type="protein sequence ID" value="MBA8828760.1"/>
    <property type="molecule type" value="Genomic_DNA"/>
</dbReference>
<evidence type="ECO:0000313" key="5">
    <source>
        <dbReference type="Proteomes" id="UP000524237"/>
    </source>
</evidence>
<dbReference type="InterPro" id="IPR036291">
    <property type="entry name" value="NAD(P)-bd_dom_sf"/>
</dbReference>
<organism evidence="4 5">
    <name type="scientific">Alpinimonas psychrophila</name>
    <dbReference type="NCBI Taxonomy" id="748908"/>
    <lineage>
        <taxon>Bacteria</taxon>
        <taxon>Bacillati</taxon>
        <taxon>Actinomycetota</taxon>
        <taxon>Actinomycetes</taxon>
        <taxon>Micrococcales</taxon>
        <taxon>Microbacteriaceae</taxon>
        <taxon>Alpinimonas</taxon>
    </lineage>
</organism>
<dbReference type="Pfam" id="PF08338">
    <property type="entry name" value="DUF1731"/>
    <property type="match status" value="1"/>
</dbReference>
<dbReference type="AlphaFoldDB" id="A0A7W3JT65"/>
<dbReference type="PANTHER" id="PTHR11092">
    <property type="entry name" value="SUGAR NUCLEOTIDE EPIMERASE RELATED"/>
    <property type="match status" value="1"/>
</dbReference>
<dbReference type="PANTHER" id="PTHR11092:SF0">
    <property type="entry name" value="EPIMERASE FAMILY PROTEIN SDR39U1"/>
    <property type="match status" value="1"/>
</dbReference>
<dbReference type="Gene3D" id="3.40.50.720">
    <property type="entry name" value="NAD(P)-binding Rossmann-like Domain"/>
    <property type="match status" value="1"/>
</dbReference>
<evidence type="ECO:0000313" key="4">
    <source>
        <dbReference type="EMBL" id="MBA8828760.1"/>
    </source>
</evidence>
<evidence type="ECO:0000259" key="3">
    <source>
        <dbReference type="Pfam" id="PF08338"/>
    </source>
</evidence>
<proteinExistence type="inferred from homology"/>
<accession>A0A7W3JT65</accession>
<dbReference type="NCBIfam" id="TIGR01777">
    <property type="entry name" value="yfcH"/>
    <property type="match status" value="1"/>
</dbReference>
<protein>
    <recommendedName>
        <fullName evidence="6">TIGR01777 family protein</fullName>
    </recommendedName>
</protein>
<evidence type="ECO:0000256" key="1">
    <source>
        <dbReference type="ARBA" id="ARBA00009353"/>
    </source>
</evidence>
<name>A0A7W3JT65_9MICO</name>
<evidence type="ECO:0000259" key="2">
    <source>
        <dbReference type="Pfam" id="PF01370"/>
    </source>
</evidence>
<reference evidence="4 5" key="1">
    <citation type="submission" date="2020-07" db="EMBL/GenBank/DDBJ databases">
        <title>Sequencing the genomes of 1000 actinobacteria strains.</title>
        <authorList>
            <person name="Klenk H.-P."/>
        </authorList>
    </citation>
    <scope>NUCLEOTIDE SEQUENCE [LARGE SCALE GENOMIC DNA]</scope>
    <source>
        <strain evidence="4 5">DSM 23737</strain>
    </source>
</reference>
<dbReference type="RefSeq" id="WP_343046395.1">
    <property type="nucleotide sequence ID" value="NZ_JACGWU010000001.1"/>
</dbReference>
<gene>
    <name evidence="4" type="ORF">FB555_000831</name>
</gene>